<dbReference type="Proteomes" id="UP001501074">
    <property type="component" value="Unassembled WGS sequence"/>
</dbReference>
<reference evidence="2" key="1">
    <citation type="journal article" date="2019" name="Int. J. Syst. Evol. Microbiol.">
        <title>The Global Catalogue of Microorganisms (GCM) 10K type strain sequencing project: providing services to taxonomists for standard genome sequencing and annotation.</title>
        <authorList>
            <consortium name="The Broad Institute Genomics Platform"/>
            <consortium name="The Broad Institute Genome Sequencing Center for Infectious Disease"/>
            <person name="Wu L."/>
            <person name="Ma J."/>
        </authorList>
    </citation>
    <scope>NUCLEOTIDE SEQUENCE [LARGE SCALE GENOMIC DNA]</scope>
    <source>
        <strain evidence="2">JCM 16902</strain>
    </source>
</reference>
<gene>
    <name evidence="1" type="ORF">GCM10022223_38010</name>
</gene>
<sequence length="55" mass="5964">MTDGKASRRSEGRVDAGAVVWLLVGLADSGETTYDRRHLETSGSVRLPVDELVYA</sequence>
<evidence type="ECO:0000313" key="1">
    <source>
        <dbReference type="EMBL" id="GAA3617734.1"/>
    </source>
</evidence>
<keyword evidence="2" id="KW-1185">Reference proteome</keyword>
<accession>A0ABP6ZR96</accession>
<evidence type="ECO:0000313" key="2">
    <source>
        <dbReference type="Proteomes" id="UP001501074"/>
    </source>
</evidence>
<name>A0ABP6ZR96_9ACTN</name>
<comment type="caution">
    <text evidence="1">The sequence shown here is derived from an EMBL/GenBank/DDBJ whole genome shotgun (WGS) entry which is preliminary data.</text>
</comment>
<dbReference type="EMBL" id="BAAAZO010000006">
    <property type="protein sequence ID" value="GAA3617734.1"/>
    <property type="molecule type" value="Genomic_DNA"/>
</dbReference>
<organism evidence="1 2">
    <name type="scientific">Kineosporia mesophila</name>
    <dbReference type="NCBI Taxonomy" id="566012"/>
    <lineage>
        <taxon>Bacteria</taxon>
        <taxon>Bacillati</taxon>
        <taxon>Actinomycetota</taxon>
        <taxon>Actinomycetes</taxon>
        <taxon>Kineosporiales</taxon>
        <taxon>Kineosporiaceae</taxon>
        <taxon>Kineosporia</taxon>
    </lineage>
</organism>
<protein>
    <submittedName>
        <fullName evidence="1">Uncharacterized protein</fullName>
    </submittedName>
</protein>
<proteinExistence type="predicted"/>